<proteinExistence type="predicted"/>
<evidence type="ECO:0000259" key="1">
    <source>
        <dbReference type="Pfam" id="PF13788"/>
    </source>
</evidence>
<dbReference type="Proteomes" id="UP000317422">
    <property type="component" value="Unassembled WGS sequence"/>
</dbReference>
<sequence length="112" mass="12055">MSSPVFTASAASPALYEERTALDLIGEAMGSGADVAAVPVDRVCEDFFSLGSGLAGEIVQRFANYGIRLVIVGDISRYLAGSQALRDFVREANRGRQVWFAATPDELAERLR</sequence>
<evidence type="ECO:0000313" key="3">
    <source>
        <dbReference type="Proteomes" id="UP000317422"/>
    </source>
</evidence>
<dbReference type="AlphaFoldDB" id="A0A543NAG8"/>
<dbReference type="Pfam" id="PF13788">
    <property type="entry name" value="DUF4180"/>
    <property type="match status" value="1"/>
</dbReference>
<accession>A0A543NAG8</accession>
<evidence type="ECO:0000313" key="2">
    <source>
        <dbReference type="EMBL" id="TQN28808.1"/>
    </source>
</evidence>
<reference evidence="2 3" key="1">
    <citation type="submission" date="2019-06" db="EMBL/GenBank/DDBJ databases">
        <title>Sequencing the genomes of 1000 actinobacteria strains.</title>
        <authorList>
            <person name="Klenk H.-P."/>
        </authorList>
    </citation>
    <scope>NUCLEOTIDE SEQUENCE [LARGE SCALE GENOMIC DNA]</scope>
    <source>
        <strain evidence="2 3">DSM 45015</strain>
    </source>
</reference>
<comment type="caution">
    <text evidence="2">The sequence shown here is derived from an EMBL/GenBank/DDBJ whole genome shotgun (WGS) entry which is preliminary data.</text>
</comment>
<feature type="domain" description="DUF4180" evidence="1">
    <location>
        <begin position="5"/>
        <end position="111"/>
    </location>
</feature>
<dbReference type="OrthoDB" id="8595425at2"/>
<protein>
    <submittedName>
        <fullName evidence="2">Uncharacterized protein DUF4180</fullName>
    </submittedName>
</protein>
<dbReference type="InterPro" id="IPR025438">
    <property type="entry name" value="DUF4180"/>
</dbReference>
<organism evidence="2 3">
    <name type="scientific">Haloactinospora alba</name>
    <dbReference type="NCBI Taxonomy" id="405555"/>
    <lineage>
        <taxon>Bacteria</taxon>
        <taxon>Bacillati</taxon>
        <taxon>Actinomycetota</taxon>
        <taxon>Actinomycetes</taxon>
        <taxon>Streptosporangiales</taxon>
        <taxon>Nocardiopsidaceae</taxon>
        <taxon>Haloactinospora</taxon>
    </lineage>
</organism>
<name>A0A543NAG8_9ACTN</name>
<keyword evidence="3" id="KW-1185">Reference proteome</keyword>
<dbReference type="RefSeq" id="WP_141925804.1">
    <property type="nucleotide sequence ID" value="NZ_VFQC01000002.1"/>
</dbReference>
<dbReference type="EMBL" id="VFQC01000002">
    <property type="protein sequence ID" value="TQN28808.1"/>
    <property type="molecule type" value="Genomic_DNA"/>
</dbReference>
<gene>
    <name evidence="2" type="ORF">FHX37_4173</name>
</gene>